<name>A0ABN1GLA7_9HYPH</name>
<dbReference type="PRINTS" id="PR00081">
    <property type="entry name" value="GDHRDH"/>
</dbReference>
<dbReference type="PROSITE" id="PS00061">
    <property type="entry name" value="ADH_SHORT"/>
    <property type="match status" value="1"/>
</dbReference>
<keyword evidence="2" id="KW-0560">Oxidoreductase</keyword>
<gene>
    <name evidence="3" type="ORF">GCM10008943_31510</name>
</gene>
<evidence type="ECO:0000256" key="1">
    <source>
        <dbReference type="ARBA" id="ARBA00006484"/>
    </source>
</evidence>
<dbReference type="PANTHER" id="PTHR42760">
    <property type="entry name" value="SHORT-CHAIN DEHYDROGENASES/REDUCTASES FAMILY MEMBER"/>
    <property type="match status" value="1"/>
</dbReference>
<dbReference type="InterPro" id="IPR036291">
    <property type="entry name" value="NAD(P)-bd_dom_sf"/>
</dbReference>
<protein>
    <submittedName>
        <fullName evidence="3">SDR family oxidoreductase</fullName>
    </submittedName>
</protein>
<dbReference type="RefSeq" id="WP_343807805.1">
    <property type="nucleotide sequence ID" value="NZ_BAAADE010000011.1"/>
</dbReference>
<comment type="similarity">
    <text evidence="1">Belongs to the short-chain dehydrogenases/reductases (SDR) family.</text>
</comment>
<dbReference type="Gene3D" id="3.40.50.720">
    <property type="entry name" value="NAD(P)-binding Rossmann-like Domain"/>
    <property type="match status" value="1"/>
</dbReference>
<organism evidence="3 4">
    <name type="scientific">Paenochrobactrum glaciei</name>
    <dbReference type="NCBI Taxonomy" id="486407"/>
    <lineage>
        <taxon>Bacteria</taxon>
        <taxon>Pseudomonadati</taxon>
        <taxon>Pseudomonadota</taxon>
        <taxon>Alphaproteobacteria</taxon>
        <taxon>Hyphomicrobiales</taxon>
        <taxon>Brucellaceae</taxon>
        <taxon>Paenochrobactrum</taxon>
    </lineage>
</organism>
<sequence>MMLSGRTIIITGAGRGLGYELAFGCAAQGAKIIIADIDLDAAINTVSALKEQGTEAYAYHVDLADPQSIAALAESVKNDHAAVHGLINNGAIATGIGGIAFEDIPLDSFDLVQRVNVRGTWLMVCAFAPLLRACGSGRIVNVASDTALWGAPNLLSYVASKGAVMAMTRSLARELGPDNVGVTVVAPGILTTKSTDYVPAARHELYGNGRAVPGPQSPQDITGTVAFLVSESALTLTGQTLPVNNGFVFN</sequence>
<comment type="caution">
    <text evidence="3">The sequence shown here is derived from an EMBL/GenBank/DDBJ whole genome shotgun (WGS) entry which is preliminary data.</text>
</comment>
<accession>A0ABN1GLA7</accession>
<reference evidence="3 4" key="1">
    <citation type="journal article" date="2019" name="Int. J. Syst. Evol. Microbiol.">
        <title>The Global Catalogue of Microorganisms (GCM) 10K type strain sequencing project: providing services to taxonomists for standard genome sequencing and annotation.</title>
        <authorList>
            <consortium name="The Broad Institute Genomics Platform"/>
            <consortium name="The Broad Institute Genome Sequencing Center for Infectious Disease"/>
            <person name="Wu L."/>
            <person name="Ma J."/>
        </authorList>
    </citation>
    <scope>NUCLEOTIDE SEQUENCE [LARGE SCALE GENOMIC DNA]</scope>
    <source>
        <strain evidence="3 4">JCM 15115</strain>
    </source>
</reference>
<evidence type="ECO:0000313" key="3">
    <source>
        <dbReference type="EMBL" id="GAA0613900.1"/>
    </source>
</evidence>
<dbReference type="CDD" id="cd05233">
    <property type="entry name" value="SDR_c"/>
    <property type="match status" value="1"/>
</dbReference>
<keyword evidence="4" id="KW-1185">Reference proteome</keyword>
<dbReference type="InterPro" id="IPR002347">
    <property type="entry name" value="SDR_fam"/>
</dbReference>
<evidence type="ECO:0000313" key="4">
    <source>
        <dbReference type="Proteomes" id="UP001424441"/>
    </source>
</evidence>
<dbReference type="EMBL" id="BAAADE010000011">
    <property type="protein sequence ID" value="GAA0613900.1"/>
    <property type="molecule type" value="Genomic_DNA"/>
</dbReference>
<evidence type="ECO:0000256" key="2">
    <source>
        <dbReference type="ARBA" id="ARBA00023002"/>
    </source>
</evidence>
<dbReference type="SUPFAM" id="SSF51735">
    <property type="entry name" value="NAD(P)-binding Rossmann-fold domains"/>
    <property type="match status" value="1"/>
</dbReference>
<dbReference type="InterPro" id="IPR020904">
    <property type="entry name" value="Sc_DH/Rdtase_CS"/>
</dbReference>
<dbReference type="Pfam" id="PF13561">
    <property type="entry name" value="adh_short_C2"/>
    <property type="match status" value="1"/>
</dbReference>
<dbReference type="Proteomes" id="UP001424441">
    <property type="component" value="Unassembled WGS sequence"/>
</dbReference>
<proteinExistence type="inferred from homology"/>
<dbReference type="PANTHER" id="PTHR42760:SF115">
    <property type="entry name" value="3-OXOACYL-[ACYL-CARRIER-PROTEIN] REDUCTASE FABG"/>
    <property type="match status" value="1"/>
</dbReference>
<dbReference type="PRINTS" id="PR00080">
    <property type="entry name" value="SDRFAMILY"/>
</dbReference>